<comment type="caution">
    <text evidence="2">The sequence shown here is derived from an EMBL/GenBank/DDBJ whole genome shotgun (WGS) entry which is preliminary data.</text>
</comment>
<dbReference type="CDD" id="cd07043">
    <property type="entry name" value="STAS_anti-anti-sigma_factors"/>
    <property type="match status" value="1"/>
</dbReference>
<accession>A0A7W4W3C3</accession>
<dbReference type="Proteomes" id="UP000537130">
    <property type="component" value="Unassembled WGS sequence"/>
</dbReference>
<name>A0A7W4W3C3_9GAMM</name>
<dbReference type="Pfam" id="PF01740">
    <property type="entry name" value="STAS"/>
    <property type="match status" value="1"/>
</dbReference>
<dbReference type="GO" id="GO:0043856">
    <property type="term" value="F:anti-sigma factor antagonist activity"/>
    <property type="evidence" value="ECO:0007669"/>
    <property type="project" value="TreeGrafter"/>
</dbReference>
<evidence type="ECO:0000313" key="2">
    <source>
        <dbReference type="EMBL" id="MBB3046701.1"/>
    </source>
</evidence>
<feature type="domain" description="STAS" evidence="1">
    <location>
        <begin position="4"/>
        <end position="131"/>
    </location>
</feature>
<reference evidence="2 3" key="1">
    <citation type="submission" date="2020-08" db="EMBL/GenBank/DDBJ databases">
        <title>Genomic Encyclopedia of Type Strains, Phase III (KMG-III): the genomes of soil and plant-associated and newly described type strains.</title>
        <authorList>
            <person name="Whitman W."/>
        </authorList>
    </citation>
    <scope>NUCLEOTIDE SEQUENCE [LARGE SCALE GENOMIC DNA]</scope>
    <source>
        <strain evidence="2 3">CECT 8654</strain>
    </source>
</reference>
<dbReference type="EMBL" id="JACHWY010000001">
    <property type="protein sequence ID" value="MBB3046701.1"/>
    <property type="molecule type" value="Genomic_DNA"/>
</dbReference>
<dbReference type="InterPro" id="IPR002645">
    <property type="entry name" value="STAS_dom"/>
</dbReference>
<protein>
    <submittedName>
        <fullName evidence="2">Anti-anti-sigma factor</fullName>
    </submittedName>
</protein>
<dbReference type="Gene3D" id="3.30.750.24">
    <property type="entry name" value="STAS domain"/>
    <property type="match status" value="1"/>
</dbReference>
<evidence type="ECO:0000259" key="1">
    <source>
        <dbReference type="PROSITE" id="PS50801"/>
    </source>
</evidence>
<proteinExistence type="predicted"/>
<dbReference type="SUPFAM" id="SSF52091">
    <property type="entry name" value="SpoIIaa-like"/>
    <property type="match status" value="1"/>
</dbReference>
<dbReference type="PIRSF" id="PIRSF029548">
    <property type="entry name" value="UCP029548"/>
    <property type="match status" value="1"/>
</dbReference>
<organism evidence="2 3">
    <name type="scientific">Litorivivens lipolytica</name>
    <dbReference type="NCBI Taxonomy" id="1524264"/>
    <lineage>
        <taxon>Bacteria</taxon>
        <taxon>Pseudomonadati</taxon>
        <taxon>Pseudomonadota</taxon>
        <taxon>Gammaproteobacteria</taxon>
        <taxon>Litorivivens</taxon>
    </lineage>
</organism>
<sequence>MQPGRIMVAEHQGSNVIKLVGDVRLTLCNVLDDYFEEMFSSTDFSSVIVDLTEADNVDSTTLGLLAKLALMAKKRFQFVPVILSTNPDITRVLQSMGFDRVFKIRQHPLHTDQDLGELPQVEGSEGAVKEKVLEAHRVLMGLNDTNRARFRELVSMLEKKC</sequence>
<gene>
    <name evidence="2" type="ORF">FHR99_000937</name>
</gene>
<dbReference type="AlphaFoldDB" id="A0A7W4W3C3"/>
<dbReference type="RefSeq" id="WP_183409380.1">
    <property type="nucleotide sequence ID" value="NZ_JACHWY010000001.1"/>
</dbReference>
<keyword evidence="3" id="KW-1185">Reference proteome</keyword>
<dbReference type="InterPro" id="IPR014557">
    <property type="entry name" value="UCP029548_STAS-type"/>
</dbReference>
<dbReference type="PANTHER" id="PTHR33495">
    <property type="entry name" value="ANTI-SIGMA FACTOR ANTAGONIST TM_1081-RELATED-RELATED"/>
    <property type="match status" value="1"/>
</dbReference>
<dbReference type="InterPro" id="IPR036513">
    <property type="entry name" value="STAS_dom_sf"/>
</dbReference>
<dbReference type="PANTHER" id="PTHR33495:SF2">
    <property type="entry name" value="ANTI-SIGMA FACTOR ANTAGONIST TM_1081-RELATED"/>
    <property type="match status" value="1"/>
</dbReference>
<dbReference type="PROSITE" id="PS50801">
    <property type="entry name" value="STAS"/>
    <property type="match status" value="1"/>
</dbReference>
<evidence type="ECO:0000313" key="3">
    <source>
        <dbReference type="Proteomes" id="UP000537130"/>
    </source>
</evidence>